<dbReference type="InterPro" id="IPR002575">
    <property type="entry name" value="Aminoglycoside_PTrfase"/>
</dbReference>
<dbReference type="Gene3D" id="3.90.1200.10">
    <property type="match status" value="1"/>
</dbReference>
<dbReference type="EMBL" id="FUKP01000067">
    <property type="protein sequence ID" value="SJN35763.1"/>
    <property type="molecule type" value="Genomic_DNA"/>
</dbReference>
<evidence type="ECO:0000259" key="1">
    <source>
        <dbReference type="Pfam" id="PF01636"/>
    </source>
</evidence>
<name>A0A1R4JVG5_9MICC</name>
<protein>
    <submittedName>
        <fullName evidence="2">Viomycin phosphotransferase</fullName>
    </submittedName>
</protein>
<evidence type="ECO:0000313" key="2">
    <source>
        <dbReference type="EMBL" id="SJN35763.1"/>
    </source>
</evidence>
<reference evidence="2 3" key="1">
    <citation type="submission" date="2017-02" db="EMBL/GenBank/DDBJ databases">
        <authorList>
            <person name="Peterson S.W."/>
        </authorList>
    </citation>
    <scope>NUCLEOTIDE SEQUENCE [LARGE SCALE GENOMIC DNA]</scope>
    <source>
        <strain evidence="2 3">2B3F</strain>
    </source>
</reference>
<proteinExistence type="predicted"/>
<dbReference type="Pfam" id="PF01636">
    <property type="entry name" value="APH"/>
    <property type="match status" value="1"/>
</dbReference>
<gene>
    <name evidence="2" type="ORF">FM125_10840</name>
</gene>
<dbReference type="SUPFAM" id="SSF56112">
    <property type="entry name" value="Protein kinase-like (PK-like)"/>
    <property type="match status" value="1"/>
</dbReference>
<dbReference type="Proteomes" id="UP000196230">
    <property type="component" value="Unassembled WGS sequence"/>
</dbReference>
<keyword evidence="2" id="KW-0808">Transferase</keyword>
<feature type="domain" description="Aminoglycoside phosphotransferase" evidence="1">
    <location>
        <begin position="85"/>
        <end position="289"/>
    </location>
</feature>
<sequence length="344" mass="37246">MASDPLPSEIGLARTCAERLLPHVDARTAERLTGARWDAGRVEESGQFHRVLVLDDVAVLRMTRMAEAGAAPGTCWAPDDSPAFHLPRRMGLLQALAARGLPFSVPAPLSEVWHAETAEGMPLTAAVLQPYLPGQPHPVHEGDPAVLRGIVDALDAVDVTDGDVAAGLGPAWAFRGPWTDERIQALRALPAALPAEHAGALPQSWQEAVEVIATTARTWFSEPAVAPRLVHGDLAGHNLRWVPVPGEGDAVVWRLEGILDWDLAHAGDPARNVADLAIWHGQDLIDEIARDTDEAGRARVWLGNAALEALDDARARQELTGRPLRWDKLLRKVLPRIERAMTAF</sequence>
<dbReference type="AlphaFoldDB" id="A0A1R4JVG5"/>
<dbReference type="InterPro" id="IPR011009">
    <property type="entry name" value="Kinase-like_dom_sf"/>
</dbReference>
<dbReference type="GO" id="GO:0016740">
    <property type="term" value="F:transferase activity"/>
    <property type="evidence" value="ECO:0007669"/>
    <property type="project" value="UniProtKB-KW"/>
</dbReference>
<dbReference type="RefSeq" id="WP_087134601.1">
    <property type="nucleotide sequence ID" value="NZ_FUKP01000067.1"/>
</dbReference>
<organism evidence="2 3">
    <name type="scientific">Micrococcus lylae</name>
    <dbReference type="NCBI Taxonomy" id="1273"/>
    <lineage>
        <taxon>Bacteria</taxon>
        <taxon>Bacillati</taxon>
        <taxon>Actinomycetota</taxon>
        <taxon>Actinomycetes</taxon>
        <taxon>Micrococcales</taxon>
        <taxon>Micrococcaceae</taxon>
        <taxon>Micrococcus</taxon>
    </lineage>
</organism>
<evidence type="ECO:0000313" key="3">
    <source>
        <dbReference type="Proteomes" id="UP000196230"/>
    </source>
</evidence>
<accession>A0A1R4JVG5</accession>